<dbReference type="AlphaFoldDB" id="A0A8K0EA29"/>
<gene>
    <name evidence="3" type="primary">THAP4</name>
    <name evidence="3" type="ORF">BLAG_LOCUS7913</name>
</gene>
<name>A0A8K0EA29_BRALA</name>
<dbReference type="EMBL" id="OV696699">
    <property type="protein sequence ID" value="CAH1245661.1"/>
    <property type="molecule type" value="Genomic_DNA"/>
</dbReference>
<accession>A0A8K0EA29</accession>
<dbReference type="Gene3D" id="2.40.128.20">
    <property type="match status" value="1"/>
</dbReference>
<comment type="catalytic activity">
    <reaction evidence="1">
        <text>peroxynitrite = nitrate</text>
        <dbReference type="Rhea" id="RHEA:63116"/>
        <dbReference type="ChEBI" id="CHEBI:17632"/>
        <dbReference type="ChEBI" id="CHEBI:25941"/>
    </reaction>
    <physiologicalReaction direction="left-to-right" evidence="1">
        <dbReference type="Rhea" id="RHEA:63117"/>
    </physiologicalReaction>
</comment>
<protein>
    <submittedName>
        <fullName evidence="3">THAP4 protein</fullName>
    </submittedName>
</protein>
<feature type="domain" description="THAP4-like heme-binding" evidence="2">
    <location>
        <begin position="27"/>
        <end position="179"/>
    </location>
</feature>
<dbReference type="CDD" id="cd07828">
    <property type="entry name" value="lipocalin_heme-bd-THAP4-like"/>
    <property type="match status" value="1"/>
</dbReference>
<evidence type="ECO:0000259" key="2">
    <source>
        <dbReference type="Pfam" id="PF08768"/>
    </source>
</evidence>
<organism evidence="3 4">
    <name type="scientific">Branchiostoma lanceolatum</name>
    <name type="common">Common lancelet</name>
    <name type="synonym">Amphioxus lanceolatum</name>
    <dbReference type="NCBI Taxonomy" id="7740"/>
    <lineage>
        <taxon>Eukaryota</taxon>
        <taxon>Metazoa</taxon>
        <taxon>Chordata</taxon>
        <taxon>Cephalochordata</taxon>
        <taxon>Leptocardii</taxon>
        <taxon>Amphioxiformes</taxon>
        <taxon>Branchiostomatidae</taxon>
        <taxon>Branchiostoma</taxon>
    </lineage>
</organism>
<reference evidence="3" key="1">
    <citation type="submission" date="2022-01" db="EMBL/GenBank/DDBJ databases">
        <authorList>
            <person name="Braso-Vives M."/>
        </authorList>
    </citation>
    <scope>NUCLEOTIDE SEQUENCE</scope>
</reference>
<dbReference type="InterPro" id="IPR012674">
    <property type="entry name" value="Calycin"/>
</dbReference>
<dbReference type="PANTHER" id="PTHR15854">
    <property type="entry name" value="THAP4 PROTEIN"/>
    <property type="match status" value="1"/>
</dbReference>
<evidence type="ECO:0000313" key="3">
    <source>
        <dbReference type="EMBL" id="CAH1245661.1"/>
    </source>
</evidence>
<dbReference type="SUPFAM" id="SSF50814">
    <property type="entry name" value="Lipocalins"/>
    <property type="match status" value="1"/>
</dbReference>
<dbReference type="InterPro" id="IPR014878">
    <property type="entry name" value="THAP4-like_heme-bd"/>
</dbReference>
<dbReference type="PANTHER" id="PTHR15854:SF4">
    <property type="entry name" value="PEROXYNITRITE ISOMERASE THAP4"/>
    <property type="match status" value="1"/>
</dbReference>
<dbReference type="Pfam" id="PF08768">
    <property type="entry name" value="THAP4_heme-bd"/>
    <property type="match status" value="1"/>
</dbReference>
<evidence type="ECO:0000256" key="1">
    <source>
        <dbReference type="ARBA" id="ARBA00036993"/>
    </source>
</evidence>
<sequence>MSASPGKNKPSFCDVYLPASPPLHDALKPLSWLLGTWRGEEGKGDYPTIKDFKYKEEVKFDHVGQPNLEFSFCSSHYETGKPLHREKGFLKIQPGTSHLALVNTQNVGIVELSEGEVKGQEITLESHTIGRMTFGKDPAVTKIQRTFRLVDADTLEQVVHMETSATAPAQHHLSIQYKKVALAAVLGDSARWCFLRGMLHVCSCKIEARK</sequence>
<keyword evidence="4" id="KW-1185">Reference proteome</keyword>
<dbReference type="InterPro" id="IPR045165">
    <property type="entry name" value="Nitrobindin"/>
</dbReference>
<proteinExistence type="predicted"/>
<dbReference type="Proteomes" id="UP000838412">
    <property type="component" value="Chromosome 14"/>
</dbReference>
<evidence type="ECO:0000313" key="4">
    <source>
        <dbReference type="Proteomes" id="UP000838412"/>
    </source>
</evidence>
<dbReference type="OrthoDB" id="58529at2759"/>